<gene>
    <name evidence="2" type="ORF">HGA10_15325</name>
</gene>
<dbReference type="RefSeq" id="WP_084456792.1">
    <property type="nucleotide sequence ID" value="NZ_JAAXOM010000003.1"/>
</dbReference>
<accession>A0A846W6G4</accession>
<organism evidence="2 3">
    <name type="scientific">Nocardia coubleae</name>
    <dbReference type="NCBI Taxonomy" id="356147"/>
    <lineage>
        <taxon>Bacteria</taxon>
        <taxon>Bacillati</taxon>
        <taxon>Actinomycetota</taxon>
        <taxon>Actinomycetes</taxon>
        <taxon>Mycobacteriales</taxon>
        <taxon>Nocardiaceae</taxon>
        <taxon>Nocardia</taxon>
    </lineage>
</organism>
<feature type="domain" description="Transposase (putative) YhgA-like" evidence="1">
    <location>
        <begin position="7"/>
        <end position="196"/>
    </location>
</feature>
<dbReference type="PANTHER" id="PTHR34611">
    <property type="match status" value="1"/>
</dbReference>
<dbReference type="GO" id="GO:1990238">
    <property type="term" value="F:double-stranded DNA endonuclease activity"/>
    <property type="evidence" value="ECO:0007669"/>
    <property type="project" value="TreeGrafter"/>
</dbReference>
<keyword evidence="3" id="KW-1185">Reference proteome</keyword>
<dbReference type="Pfam" id="PF04754">
    <property type="entry name" value="Transposase_31"/>
    <property type="match status" value="1"/>
</dbReference>
<dbReference type="Proteomes" id="UP000572007">
    <property type="component" value="Unassembled WGS sequence"/>
</dbReference>
<dbReference type="PANTHER" id="PTHR34611:SF2">
    <property type="entry name" value="INACTIVE RECOMBINATION-PROMOTING NUCLEASE-LIKE PROTEIN RPNE-RELATED"/>
    <property type="match status" value="1"/>
</dbReference>
<proteinExistence type="predicted"/>
<evidence type="ECO:0000313" key="3">
    <source>
        <dbReference type="Proteomes" id="UP000572007"/>
    </source>
</evidence>
<evidence type="ECO:0000259" key="1">
    <source>
        <dbReference type="Pfam" id="PF04754"/>
    </source>
</evidence>
<reference evidence="2 3" key="1">
    <citation type="submission" date="2020-04" db="EMBL/GenBank/DDBJ databases">
        <title>MicrobeNet Type strains.</title>
        <authorList>
            <person name="Nicholson A.C."/>
        </authorList>
    </citation>
    <scope>NUCLEOTIDE SEQUENCE [LARGE SCALE GENOMIC DNA]</scope>
    <source>
        <strain evidence="2 3">DSM 44960</strain>
    </source>
</reference>
<protein>
    <recommendedName>
        <fullName evidence="1">Transposase (putative) YhgA-like domain-containing protein</fullName>
    </recommendedName>
</protein>
<name>A0A846W6G4_9NOCA</name>
<evidence type="ECO:0000313" key="2">
    <source>
        <dbReference type="EMBL" id="NKX88675.1"/>
    </source>
</evidence>
<sequence>MSERPTSPHDAVCRRVLGRPEDAASELRAILPEEFAALVDWTSLKQLPTGFVSAHLTARYSDLLYSISVAGQETYLYCLIEHQSSTDKLMALRLMEYMVAIWTRYAAKNPGTITLPLIVPLVIHADPKGRCWSAATDLSELFALTPRMRAAMGELVPRMRYLLDDIVATDLPELRKRQLTPAVLVMLYALKVAPGRHDAAARLLPLVDDVAAMFAGPNGRSDLQALVEYIITVSDTDPSGFDPLFDRLGAQAKEVVVTTAEKLIARGEARGEVRGRVNTLLRQLDRKFGGVPETVVARVRAADTAELDRWTDQILTATTLDETLS</sequence>
<dbReference type="AlphaFoldDB" id="A0A846W6G4"/>
<dbReference type="InterPro" id="IPR006842">
    <property type="entry name" value="Transposase_31"/>
</dbReference>
<dbReference type="EMBL" id="JAAXOM010000003">
    <property type="protein sequence ID" value="NKX88675.1"/>
    <property type="molecule type" value="Genomic_DNA"/>
</dbReference>
<comment type="caution">
    <text evidence="2">The sequence shown here is derived from an EMBL/GenBank/DDBJ whole genome shotgun (WGS) entry which is preliminary data.</text>
</comment>
<dbReference type="GO" id="GO:0006310">
    <property type="term" value="P:DNA recombination"/>
    <property type="evidence" value="ECO:0007669"/>
    <property type="project" value="TreeGrafter"/>
</dbReference>
<dbReference type="InterPro" id="IPR051699">
    <property type="entry name" value="Rpn/YhgA-like_nuclease"/>
</dbReference>